<dbReference type="SUPFAM" id="SSF46785">
    <property type="entry name" value="Winged helix' DNA-binding domain"/>
    <property type="match status" value="1"/>
</dbReference>
<protein>
    <recommendedName>
        <fullName evidence="1">ADP-ribosyl cyclase/cyclic ADP-ribose hydrolase</fullName>
        <ecNumber evidence="1">3.2.2.6</ecNumber>
    </recommendedName>
</protein>
<evidence type="ECO:0000313" key="10">
    <source>
        <dbReference type="Proteomes" id="UP001558713"/>
    </source>
</evidence>
<proteinExistence type="predicted"/>
<dbReference type="InterPro" id="IPR000157">
    <property type="entry name" value="TIR_dom"/>
</dbReference>
<keyword evidence="3" id="KW-0677">Repeat</keyword>
<dbReference type="FunFam" id="3.40.50.10140:FF:000007">
    <property type="entry name" value="Disease resistance protein (TIR-NBS-LRR class)"/>
    <property type="match status" value="1"/>
</dbReference>
<evidence type="ECO:0000256" key="5">
    <source>
        <dbReference type="ARBA" id="ARBA00022821"/>
    </source>
</evidence>
<dbReference type="SUPFAM" id="SSF52200">
    <property type="entry name" value="Toll/Interleukin receptor TIR domain"/>
    <property type="match status" value="1"/>
</dbReference>
<evidence type="ECO:0000256" key="3">
    <source>
        <dbReference type="ARBA" id="ARBA00022737"/>
    </source>
</evidence>
<dbReference type="SUPFAM" id="SSF52540">
    <property type="entry name" value="P-loop containing nucleoside triphosphate hydrolases"/>
    <property type="match status" value="1"/>
</dbReference>
<evidence type="ECO:0000256" key="1">
    <source>
        <dbReference type="ARBA" id="ARBA00011982"/>
    </source>
</evidence>
<dbReference type="FunFam" id="1.10.8.430:FF:000002">
    <property type="entry name" value="Disease resistance protein (TIR-NBS-LRR class)"/>
    <property type="match status" value="1"/>
</dbReference>
<evidence type="ECO:0000256" key="2">
    <source>
        <dbReference type="ARBA" id="ARBA00022614"/>
    </source>
</evidence>
<dbReference type="InterPro" id="IPR036390">
    <property type="entry name" value="WH_DNA-bd_sf"/>
</dbReference>
<dbReference type="Proteomes" id="UP001558713">
    <property type="component" value="Unassembled WGS sequence"/>
</dbReference>
<dbReference type="Pfam" id="PF01582">
    <property type="entry name" value="TIR"/>
    <property type="match status" value="1"/>
</dbReference>
<evidence type="ECO:0000256" key="4">
    <source>
        <dbReference type="ARBA" id="ARBA00022801"/>
    </source>
</evidence>
<gene>
    <name evidence="9" type="ORF">V5N11_003001</name>
</gene>
<evidence type="ECO:0000256" key="6">
    <source>
        <dbReference type="ARBA" id="ARBA00023027"/>
    </source>
</evidence>
<keyword evidence="5" id="KW-0611">Plant defense</keyword>
<dbReference type="PROSITE" id="PS50104">
    <property type="entry name" value="TIR"/>
    <property type="match status" value="1"/>
</dbReference>
<reference evidence="9 10" key="1">
    <citation type="submission" date="2024-04" db="EMBL/GenBank/DDBJ databases">
        <title>Genome assembly C_amara_ONT_v2.</title>
        <authorList>
            <person name="Yant L."/>
            <person name="Moore C."/>
            <person name="Slenker M."/>
        </authorList>
    </citation>
    <scope>NUCLEOTIDE SEQUENCE [LARGE SCALE GENOMIC DNA]</scope>
    <source>
        <tissue evidence="9">Leaf</tissue>
    </source>
</reference>
<dbReference type="FunFam" id="3.80.10.10:FF:000386">
    <property type="entry name" value="Disease resistance protein RPS4"/>
    <property type="match status" value="1"/>
</dbReference>
<dbReference type="InterPro" id="IPR011713">
    <property type="entry name" value="Leu-rich_rpt_3"/>
</dbReference>
<dbReference type="InterPro" id="IPR002182">
    <property type="entry name" value="NB-ARC"/>
</dbReference>
<dbReference type="EMBL" id="JBANAX010000659">
    <property type="protein sequence ID" value="KAL1198740.1"/>
    <property type="molecule type" value="Genomic_DNA"/>
</dbReference>
<accession>A0ABD0ZVX4</accession>
<evidence type="ECO:0000256" key="7">
    <source>
        <dbReference type="ARBA" id="ARBA00047304"/>
    </source>
</evidence>
<dbReference type="PANTHER" id="PTHR11017:SF227">
    <property type="entry name" value="DISEASE RESISTANCE PROTEIN RPS6"/>
    <property type="match status" value="1"/>
</dbReference>
<dbReference type="Gene3D" id="3.40.50.300">
    <property type="entry name" value="P-loop containing nucleotide triphosphate hydrolases"/>
    <property type="match status" value="1"/>
</dbReference>
<dbReference type="SMART" id="SM00255">
    <property type="entry name" value="TIR"/>
    <property type="match status" value="1"/>
</dbReference>
<keyword evidence="6" id="KW-0520">NAD</keyword>
<keyword evidence="2" id="KW-0433">Leucine-rich repeat</keyword>
<dbReference type="Gene3D" id="3.80.10.10">
    <property type="entry name" value="Ribonuclease Inhibitor"/>
    <property type="match status" value="2"/>
</dbReference>
<dbReference type="InterPro" id="IPR003593">
    <property type="entry name" value="AAA+_ATPase"/>
</dbReference>
<dbReference type="InterPro" id="IPR045344">
    <property type="entry name" value="C-JID"/>
</dbReference>
<dbReference type="PRINTS" id="PR00364">
    <property type="entry name" value="DISEASERSIST"/>
</dbReference>
<dbReference type="Pfam" id="PF00931">
    <property type="entry name" value="NB-ARC"/>
    <property type="match status" value="1"/>
</dbReference>
<comment type="caution">
    <text evidence="9">The sequence shown here is derived from an EMBL/GenBank/DDBJ whole genome shotgun (WGS) entry which is preliminary data.</text>
</comment>
<dbReference type="InterPro" id="IPR042197">
    <property type="entry name" value="Apaf_helical"/>
</dbReference>
<dbReference type="Pfam" id="PF23282">
    <property type="entry name" value="WHD_ROQ1"/>
    <property type="match status" value="1"/>
</dbReference>
<keyword evidence="4" id="KW-0378">Hydrolase</keyword>
<dbReference type="Pfam" id="PF07725">
    <property type="entry name" value="LRR_3"/>
    <property type="match status" value="1"/>
</dbReference>
<name>A0ABD0ZVX4_CARAN</name>
<dbReference type="Gene3D" id="1.10.8.430">
    <property type="entry name" value="Helical domain of apoptotic protease-activating factors"/>
    <property type="match status" value="1"/>
</dbReference>
<evidence type="ECO:0000259" key="8">
    <source>
        <dbReference type="PROSITE" id="PS50104"/>
    </source>
</evidence>
<dbReference type="SUPFAM" id="SSF52058">
    <property type="entry name" value="L domain-like"/>
    <property type="match status" value="1"/>
</dbReference>
<dbReference type="Pfam" id="PF20160">
    <property type="entry name" value="C-JID"/>
    <property type="match status" value="1"/>
</dbReference>
<keyword evidence="10" id="KW-1185">Reference proteome</keyword>
<feature type="domain" description="TIR" evidence="8">
    <location>
        <begin position="14"/>
        <end position="178"/>
    </location>
</feature>
<comment type="catalytic activity">
    <reaction evidence="7">
        <text>NAD(+) + H2O = ADP-D-ribose + nicotinamide + H(+)</text>
        <dbReference type="Rhea" id="RHEA:16301"/>
        <dbReference type="ChEBI" id="CHEBI:15377"/>
        <dbReference type="ChEBI" id="CHEBI:15378"/>
        <dbReference type="ChEBI" id="CHEBI:17154"/>
        <dbReference type="ChEBI" id="CHEBI:57540"/>
        <dbReference type="ChEBI" id="CHEBI:57967"/>
        <dbReference type="EC" id="3.2.2.6"/>
    </reaction>
    <physiologicalReaction direction="left-to-right" evidence="7">
        <dbReference type="Rhea" id="RHEA:16302"/>
    </physiologicalReaction>
</comment>
<organism evidence="9 10">
    <name type="scientific">Cardamine amara subsp. amara</name>
    <dbReference type="NCBI Taxonomy" id="228776"/>
    <lineage>
        <taxon>Eukaryota</taxon>
        <taxon>Viridiplantae</taxon>
        <taxon>Streptophyta</taxon>
        <taxon>Embryophyta</taxon>
        <taxon>Tracheophyta</taxon>
        <taxon>Spermatophyta</taxon>
        <taxon>Magnoliopsida</taxon>
        <taxon>eudicotyledons</taxon>
        <taxon>Gunneridae</taxon>
        <taxon>Pentapetalae</taxon>
        <taxon>rosids</taxon>
        <taxon>malvids</taxon>
        <taxon>Brassicales</taxon>
        <taxon>Brassicaceae</taxon>
        <taxon>Cardamineae</taxon>
        <taxon>Cardamine</taxon>
    </lineage>
</organism>
<dbReference type="InterPro" id="IPR032675">
    <property type="entry name" value="LRR_dom_sf"/>
</dbReference>
<dbReference type="EC" id="3.2.2.6" evidence="1"/>
<dbReference type="Gene3D" id="3.40.50.10140">
    <property type="entry name" value="Toll/interleukin-1 receptor homology (TIR) domain"/>
    <property type="match status" value="1"/>
</dbReference>
<dbReference type="InterPro" id="IPR044974">
    <property type="entry name" value="Disease_R_plants"/>
</dbReference>
<sequence length="1125" mass="128691">MASSSSHYSSSPNRPYDVFPSFSGEDVRNTFLSHFLKELDRKLIHAFKDNEIERSRSLDPELKHAIKDSKIAVVVFSNNYASSSWCLNELLEIVRCKQEFGQFVIPIFYRLEPSHVRKQTGDFGKIFEKTCQHKTEDEKVRWSRALTDVANILGYHIVTRDNEASIIEVIANDILGKLNLSPSYEFEDFVGVEDHIREMSSLLHLESEEVRMVGIWGPSGIGKTTIARALFSRLSSQFQSSVFLDRIFIAKSMEVDNRANLVDYNMKLHLQRSFLAKVLDKKDIKIDHIGAIQKMLKHWKSLIFIDDLDDQDVLDALVGQTQWFGNGSRIIVVTKNKHFLRAHGIDQIYKVPFPSYRIALEMFCRYAFRKNSPPDGFMELSSEVVLRAGNLPLGLNVLGSYLRGKDKEDWMDAMPRLRNDLDGKIEKTLRVSYDELNNRKDKAIFRHIACLFSGEKVSDIKLLLEDSKLDVHAGLKNLVDKSLIHEGENTVVRRLSVHSLLQKMGKEIVRAQSNEPGEREFIVDSKDICDVLEDNTGTKRVLGISLDIDETDELHINKGTFKGMRNLIFLNFFTKKKKEVRWNLPDGFDYFPPKLRFLSWANYPLRSMPCNFRPQNLVKLDMKLSKLEKLWDGVHPLKNLKKMDLWGSKNLKEIPNLSMATNLEELVLSYCSSLVELPSSIQHLNKLEELWMRDCEKLEILPNGINLKSLNLLNLIGCSRLRSFPNISSNIATLYLHGTSLVQPFMGMLSPTLTKLDLSDIPSLVELPSSFQNLHKLKDLCITNCINLETLPTCINLESLHNLDLSGCSQLKTFPDIATNIQRLNLSKTGIEEVPWWIEKFSKLTYLNMCGCKSLQCVSLNICKLKHLVGAYISDCRALYRVSLDDSQSAMETATNNIKLLVHDEASSSSSFPDNYFPKAELRFTNCINLDQEALLEQQSVFCTNMVLSGEEVPSYFTHQTTEISLTNIPLLHTSLSQRFFKFKACAVIIDAYGYNGVNIHVKCRFKGRFGKSFDSYGQAESFWTNNGSHLLIFECRIPLHKDNALLAQLNYDHVDLEILISIDEDYEYFEDLRDRTFKFKGWGIRLFKDCSSPQNQLGNESEHGEECGGNDVVTERSSKRVRIT</sequence>
<dbReference type="InterPro" id="IPR027417">
    <property type="entry name" value="P-loop_NTPase"/>
</dbReference>
<dbReference type="AlphaFoldDB" id="A0ABD0ZVX4"/>
<dbReference type="GO" id="GO:0006952">
    <property type="term" value="P:defense response"/>
    <property type="evidence" value="ECO:0007669"/>
    <property type="project" value="UniProtKB-KW"/>
</dbReference>
<dbReference type="PANTHER" id="PTHR11017">
    <property type="entry name" value="LEUCINE-RICH REPEAT-CONTAINING PROTEIN"/>
    <property type="match status" value="1"/>
</dbReference>
<dbReference type="InterPro" id="IPR058192">
    <property type="entry name" value="WHD_ROQ1-like"/>
</dbReference>
<dbReference type="SMART" id="SM00382">
    <property type="entry name" value="AAA"/>
    <property type="match status" value="1"/>
</dbReference>
<dbReference type="InterPro" id="IPR035897">
    <property type="entry name" value="Toll_tir_struct_dom_sf"/>
</dbReference>
<dbReference type="FunFam" id="3.40.50.300:FF:001002">
    <property type="entry name" value="Disease resistance protein (TIR-NBS-LRR class)"/>
    <property type="match status" value="1"/>
</dbReference>
<evidence type="ECO:0000313" key="9">
    <source>
        <dbReference type="EMBL" id="KAL1198740.1"/>
    </source>
</evidence>
<dbReference type="GO" id="GO:0061809">
    <property type="term" value="F:NAD+ nucleosidase activity, cyclic ADP-ribose generating"/>
    <property type="evidence" value="ECO:0007669"/>
    <property type="project" value="UniProtKB-EC"/>
</dbReference>